<evidence type="ECO:0000259" key="9">
    <source>
        <dbReference type="Pfam" id="PF13515"/>
    </source>
</evidence>
<feature type="transmembrane region" description="Helical" evidence="7">
    <location>
        <begin position="64"/>
        <end position="82"/>
    </location>
</feature>
<evidence type="ECO:0000256" key="7">
    <source>
        <dbReference type="SAM" id="Phobius"/>
    </source>
</evidence>
<feature type="transmembrane region" description="Helical" evidence="7">
    <location>
        <begin position="498"/>
        <end position="520"/>
    </location>
</feature>
<comment type="subcellular location">
    <subcellularLocation>
        <location evidence="1">Cell membrane</location>
        <topology evidence="1">Multi-pass membrane protein</topology>
    </subcellularLocation>
</comment>
<accession>A0A8J6QPV3</accession>
<dbReference type="Pfam" id="PF13515">
    <property type="entry name" value="FUSC_2"/>
    <property type="match status" value="1"/>
</dbReference>
<dbReference type="InterPro" id="IPR032692">
    <property type="entry name" value="YccS_N"/>
</dbReference>
<sequence>MAYFSPPSTRSPWFIAAIKASLLTAGFLLWGLLHDNLVMMSAMSMGVSAAALSDHPSQYARRGITLLSMLVSFGLASASVVAFYHLPWLFVVGLGVSTYMLLMASAFGPRFGRISFGALNTAVFTMLSYNHHQQPEWLPVMLVGGSLSYFVLSSLVHFVMPNFDLEHDSRQLFSTLAKYQLLKARFFDDATDPAELRLRLAKIGAQASLALANVRQQLIVRQNQNPSANHQSGYLAQFFKAQVLLERLSSSHLLYQELRQELADTSLPARIQRVMVGLSKRILRQPRYRGQQHYEMHDAVADELAKLESSVERLASRQVFSSQCGSQLKYLLTNLAKVAELTERQVPFPKEDFLFSEQGKLKWRDYWRLCVNSGTPLFGHATRMALCMVVGYGVIQMLPADSQNYWLLLTILFITKPTFSETKQRLLQRIAGTLAGIALATGLYWLALPAAALIVIAVIAKFVFFWYLQQRYSVAVGCVSVYVAILLQFYGLDAEALFIKRILITVSAAALVYLALRYLWPDWLQQRSRHVVAASIKALSAYQSNIFQQYLSQQRLEDEPYRLARFHAHVSEAALVEHWQALLAEPRTKQSEATTLYLLTGRLHAYLSYLSALASHRGSINSATALPLIAQIGQRLAQQLEQLEGALLSKPLVGSQGDHRELSQRLSQLTSTLTGPDLMVTFQLLRLNENIEQIRQLLLGQDNWQLASQIN</sequence>
<comment type="caution">
    <text evidence="10">The sequence shown here is derived from an EMBL/GenBank/DDBJ whole genome shotgun (WGS) entry which is preliminary data.</text>
</comment>
<keyword evidence="4 7" id="KW-1133">Transmembrane helix</keyword>
<evidence type="ECO:0000259" key="8">
    <source>
        <dbReference type="Pfam" id="PF12805"/>
    </source>
</evidence>
<dbReference type="PANTHER" id="PTHR30509">
    <property type="entry name" value="P-HYDROXYBENZOIC ACID EFFLUX PUMP SUBUNIT-RELATED"/>
    <property type="match status" value="1"/>
</dbReference>
<keyword evidence="11" id="KW-1185">Reference proteome</keyword>
<keyword evidence="5 7" id="KW-0472">Membrane</keyword>
<keyword evidence="2" id="KW-1003">Cell membrane</keyword>
<dbReference type="PANTHER" id="PTHR30509:SF8">
    <property type="entry name" value="INNER MEMBRANE PROTEIN YCCS"/>
    <property type="match status" value="1"/>
</dbReference>
<proteinExistence type="inferred from homology"/>
<evidence type="ECO:0000313" key="11">
    <source>
        <dbReference type="Proteomes" id="UP000638014"/>
    </source>
</evidence>
<feature type="transmembrane region" description="Helical" evidence="7">
    <location>
        <begin position="450"/>
        <end position="467"/>
    </location>
</feature>
<dbReference type="AlphaFoldDB" id="A0A8J6QPV3"/>
<dbReference type="InterPro" id="IPR049453">
    <property type="entry name" value="Memb_transporter_dom"/>
</dbReference>
<feature type="domain" description="Integral membrane protein YccS N-terminal" evidence="8">
    <location>
        <begin position="66"/>
        <end position="339"/>
    </location>
</feature>
<evidence type="ECO:0000313" key="10">
    <source>
        <dbReference type="EMBL" id="MBD1388911.1"/>
    </source>
</evidence>
<name>A0A8J6QPV3_9GAMM</name>
<comment type="similarity">
    <text evidence="6">Belongs to the YccS/YhfK family.</text>
</comment>
<evidence type="ECO:0000256" key="1">
    <source>
        <dbReference type="ARBA" id="ARBA00004651"/>
    </source>
</evidence>
<feature type="transmembrane region" description="Helical" evidence="7">
    <location>
        <begin position="12"/>
        <end position="30"/>
    </location>
</feature>
<dbReference type="Proteomes" id="UP000638014">
    <property type="component" value="Unassembled WGS sequence"/>
</dbReference>
<reference evidence="10" key="1">
    <citation type="submission" date="2020-09" db="EMBL/GenBank/DDBJ databases">
        <title>A novel bacterium of genus Neiella, isolated from South China Sea.</title>
        <authorList>
            <person name="Huang H."/>
            <person name="Mo K."/>
            <person name="Hu Y."/>
        </authorList>
    </citation>
    <scope>NUCLEOTIDE SEQUENCE</scope>
    <source>
        <strain evidence="10">HB171785</strain>
    </source>
</reference>
<protein>
    <submittedName>
        <fullName evidence="10">FUSC family protein</fullName>
    </submittedName>
</protein>
<evidence type="ECO:0000256" key="3">
    <source>
        <dbReference type="ARBA" id="ARBA00022692"/>
    </source>
</evidence>
<feature type="transmembrane region" description="Helical" evidence="7">
    <location>
        <begin position="88"/>
        <end position="107"/>
    </location>
</feature>
<dbReference type="Pfam" id="PF12805">
    <property type="entry name" value="FUSC-like"/>
    <property type="match status" value="1"/>
</dbReference>
<feature type="transmembrane region" description="Helical" evidence="7">
    <location>
        <begin position="137"/>
        <end position="160"/>
    </location>
</feature>
<evidence type="ECO:0000256" key="6">
    <source>
        <dbReference type="ARBA" id="ARBA00043993"/>
    </source>
</evidence>
<dbReference type="EMBL" id="JACXAF010000006">
    <property type="protein sequence ID" value="MBD1388911.1"/>
    <property type="molecule type" value="Genomic_DNA"/>
</dbReference>
<keyword evidence="3 7" id="KW-0812">Transmembrane</keyword>
<feature type="transmembrane region" description="Helical" evidence="7">
    <location>
        <begin position="474"/>
        <end position="492"/>
    </location>
</feature>
<dbReference type="RefSeq" id="WP_191144020.1">
    <property type="nucleotide sequence ID" value="NZ_JACXAF010000006.1"/>
</dbReference>
<dbReference type="GO" id="GO:0005886">
    <property type="term" value="C:plasma membrane"/>
    <property type="evidence" value="ECO:0007669"/>
    <property type="project" value="UniProtKB-SubCell"/>
</dbReference>
<feature type="domain" description="Integral membrane bound transporter" evidence="9">
    <location>
        <begin position="402"/>
        <end position="513"/>
    </location>
</feature>
<gene>
    <name evidence="10" type="ORF">IC617_05675</name>
</gene>
<evidence type="ECO:0000256" key="2">
    <source>
        <dbReference type="ARBA" id="ARBA00022475"/>
    </source>
</evidence>
<evidence type="ECO:0000256" key="5">
    <source>
        <dbReference type="ARBA" id="ARBA00023136"/>
    </source>
</evidence>
<evidence type="ECO:0000256" key="4">
    <source>
        <dbReference type="ARBA" id="ARBA00022989"/>
    </source>
</evidence>
<organism evidence="10 11">
    <name type="scientific">Neiella litorisoli</name>
    <dbReference type="NCBI Taxonomy" id="2771431"/>
    <lineage>
        <taxon>Bacteria</taxon>
        <taxon>Pseudomonadati</taxon>
        <taxon>Pseudomonadota</taxon>
        <taxon>Gammaproteobacteria</taxon>
        <taxon>Alteromonadales</taxon>
        <taxon>Echinimonadaceae</taxon>
        <taxon>Neiella</taxon>
    </lineage>
</organism>